<protein>
    <submittedName>
        <fullName evidence="1">Uncharacterized protein</fullName>
    </submittedName>
</protein>
<organism evidence="1 2">
    <name type="scientific">Catharanthus roseus</name>
    <name type="common">Madagascar periwinkle</name>
    <name type="synonym">Vinca rosea</name>
    <dbReference type="NCBI Taxonomy" id="4058"/>
    <lineage>
        <taxon>Eukaryota</taxon>
        <taxon>Viridiplantae</taxon>
        <taxon>Streptophyta</taxon>
        <taxon>Embryophyta</taxon>
        <taxon>Tracheophyta</taxon>
        <taxon>Spermatophyta</taxon>
        <taxon>Magnoliopsida</taxon>
        <taxon>eudicotyledons</taxon>
        <taxon>Gunneridae</taxon>
        <taxon>Pentapetalae</taxon>
        <taxon>asterids</taxon>
        <taxon>lamiids</taxon>
        <taxon>Gentianales</taxon>
        <taxon>Apocynaceae</taxon>
        <taxon>Rauvolfioideae</taxon>
        <taxon>Vinceae</taxon>
        <taxon>Catharanthinae</taxon>
        <taxon>Catharanthus</taxon>
    </lineage>
</organism>
<dbReference type="Proteomes" id="UP001060085">
    <property type="component" value="Linkage Group LG02"/>
</dbReference>
<comment type="caution">
    <text evidence="1">The sequence shown here is derived from an EMBL/GenBank/DDBJ whole genome shotgun (WGS) entry which is preliminary data.</text>
</comment>
<accession>A0ACC0BT75</accession>
<name>A0ACC0BT75_CATRO</name>
<gene>
    <name evidence="1" type="ORF">M9H77_06824</name>
</gene>
<reference evidence="2" key="1">
    <citation type="journal article" date="2023" name="Nat. Plants">
        <title>Single-cell RNA sequencing provides a high-resolution roadmap for understanding the multicellular compartmentation of specialized metabolism.</title>
        <authorList>
            <person name="Sun S."/>
            <person name="Shen X."/>
            <person name="Li Y."/>
            <person name="Li Y."/>
            <person name="Wang S."/>
            <person name="Li R."/>
            <person name="Zhang H."/>
            <person name="Shen G."/>
            <person name="Guo B."/>
            <person name="Wei J."/>
            <person name="Xu J."/>
            <person name="St-Pierre B."/>
            <person name="Chen S."/>
            <person name="Sun C."/>
        </authorList>
    </citation>
    <scope>NUCLEOTIDE SEQUENCE [LARGE SCALE GENOMIC DNA]</scope>
</reference>
<sequence length="125" mass="14230">MEIMMGMLTGEAAMEIDITPVGVKWVLVTSLLVLNYFPYDECYMQEHQGVVTRVKAKQLKSHKDQTEQEKVQGLNFDVQDFMKQYAKVLNKLEIEKLLWQMVGSIFGQAGKLPPMFGNVLTSALE</sequence>
<dbReference type="EMBL" id="CM044702">
    <property type="protein sequence ID" value="KAI5675874.1"/>
    <property type="molecule type" value="Genomic_DNA"/>
</dbReference>
<keyword evidence="2" id="KW-1185">Reference proteome</keyword>
<evidence type="ECO:0000313" key="1">
    <source>
        <dbReference type="EMBL" id="KAI5675874.1"/>
    </source>
</evidence>
<proteinExistence type="predicted"/>
<evidence type="ECO:0000313" key="2">
    <source>
        <dbReference type="Proteomes" id="UP001060085"/>
    </source>
</evidence>